<protein>
    <submittedName>
        <fullName evidence="3">Putative RNA polymerase ECF-type sigma factor</fullName>
    </submittedName>
</protein>
<dbReference type="Gene3D" id="1.10.1740.10">
    <property type="match status" value="1"/>
</dbReference>
<dbReference type="InterPro" id="IPR013325">
    <property type="entry name" value="RNA_pol_sigma_r2"/>
</dbReference>
<evidence type="ECO:0000259" key="2">
    <source>
        <dbReference type="Pfam" id="PF04542"/>
    </source>
</evidence>
<feature type="domain" description="RNA polymerase sigma-70 region 2" evidence="2">
    <location>
        <begin position="8"/>
        <end position="75"/>
    </location>
</feature>
<dbReference type="GO" id="GO:0003700">
    <property type="term" value="F:DNA-binding transcription factor activity"/>
    <property type="evidence" value="ECO:0007669"/>
    <property type="project" value="InterPro"/>
</dbReference>
<dbReference type="Pfam" id="PF04542">
    <property type="entry name" value="Sigma70_r2"/>
    <property type="match status" value="1"/>
</dbReference>
<dbReference type="InterPro" id="IPR013324">
    <property type="entry name" value="RNA_pol_sigma_r3/r4-like"/>
</dbReference>
<dbReference type="AlphaFoldDB" id="K0J3V8"/>
<feature type="coiled-coil region" evidence="1">
    <location>
        <begin position="66"/>
        <end position="96"/>
    </location>
</feature>
<dbReference type="NCBIfam" id="TIGR02937">
    <property type="entry name" value="sigma70-ECF"/>
    <property type="match status" value="1"/>
</dbReference>
<dbReference type="HOGENOM" id="CLU_047691_20_2_9"/>
<dbReference type="eggNOG" id="COG1595">
    <property type="taxonomic scope" value="Bacteria"/>
</dbReference>
<dbReference type="STRING" id="698758.AXY_17300"/>
<keyword evidence="1" id="KW-0175">Coiled coil</keyword>
<dbReference type="Proteomes" id="UP000006294">
    <property type="component" value="Chromosome"/>
</dbReference>
<evidence type="ECO:0000313" key="4">
    <source>
        <dbReference type="Proteomes" id="UP000006294"/>
    </source>
</evidence>
<keyword evidence="4" id="KW-1185">Reference proteome</keyword>
<dbReference type="EMBL" id="AP012050">
    <property type="protein sequence ID" value="BAM47862.1"/>
    <property type="molecule type" value="Genomic_DNA"/>
</dbReference>
<evidence type="ECO:0000256" key="1">
    <source>
        <dbReference type="SAM" id="Coils"/>
    </source>
</evidence>
<dbReference type="OrthoDB" id="9783788at2"/>
<proteinExistence type="predicted"/>
<dbReference type="InterPro" id="IPR014284">
    <property type="entry name" value="RNA_pol_sigma-70_dom"/>
</dbReference>
<organism evidence="3 4">
    <name type="scientific">Amphibacillus xylanus (strain ATCC 51415 / DSM 6626 / JCM 7361 / LMG 17667 / NBRC 15112 / Ep01)</name>
    <dbReference type="NCBI Taxonomy" id="698758"/>
    <lineage>
        <taxon>Bacteria</taxon>
        <taxon>Bacillati</taxon>
        <taxon>Bacillota</taxon>
        <taxon>Bacilli</taxon>
        <taxon>Bacillales</taxon>
        <taxon>Bacillaceae</taxon>
        <taxon>Amphibacillus</taxon>
    </lineage>
</organism>
<sequence>MFENFNLLLREYEPMIYHLLNKYGVKDPEKEYYQELAIALWQASKQYEGGVMKFSTFAYSKMKYRLIDLFRKENRLSELKKKLQQEQRQLVVYVEQRYDDDHVFFQQVRQVLTEREWLWLEGEIFQGKTLVEIAKEHQVKPDAVRNWKRRATAKIKKLL</sequence>
<gene>
    <name evidence="3" type="ordered locus">AXY_17300</name>
</gene>
<dbReference type="SUPFAM" id="SSF88946">
    <property type="entry name" value="Sigma2 domain of RNA polymerase sigma factors"/>
    <property type="match status" value="1"/>
</dbReference>
<dbReference type="GO" id="GO:0006352">
    <property type="term" value="P:DNA-templated transcription initiation"/>
    <property type="evidence" value="ECO:0007669"/>
    <property type="project" value="InterPro"/>
</dbReference>
<dbReference type="KEGG" id="axl:AXY_17300"/>
<accession>K0J3V8</accession>
<dbReference type="SUPFAM" id="SSF88659">
    <property type="entry name" value="Sigma3 and sigma4 domains of RNA polymerase sigma factors"/>
    <property type="match status" value="1"/>
</dbReference>
<dbReference type="RefSeq" id="WP_015010453.1">
    <property type="nucleotide sequence ID" value="NC_018704.1"/>
</dbReference>
<dbReference type="InterPro" id="IPR007627">
    <property type="entry name" value="RNA_pol_sigma70_r2"/>
</dbReference>
<evidence type="ECO:0000313" key="3">
    <source>
        <dbReference type="EMBL" id="BAM47862.1"/>
    </source>
</evidence>
<reference evidence="3 4" key="1">
    <citation type="submission" date="2011-01" db="EMBL/GenBank/DDBJ databases">
        <title>Whole genome sequence of Amphibacillus xylinus NBRC 15112.</title>
        <authorList>
            <person name="Nakazawa H."/>
            <person name="Katano Y."/>
            <person name="Nakamura S."/>
            <person name="Sasagawa M."/>
            <person name="Fukada J."/>
            <person name="Arai T."/>
            <person name="Sasakura N."/>
            <person name="Mochizuki D."/>
            <person name="Hosoyama A."/>
            <person name="Harada K."/>
            <person name="Horikawa H."/>
            <person name="Kato Y."/>
            <person name="Harada T."/>
            <person name="Sasaki K."/>
            <person name="Sekiguchi M."/>
            <person name="Hodoyama M."/>
            <person name="Nishiko R."/>
            <person name="Narita H."/>
            <person name="Hanamaki A."/>
            <person name="Hata C."/>
            <person name="Konno Y."/>
            <person name="Niimura Y."/>
            <person name="Yamazaki S."/>
            <person name="Fujita N."/>
        </authorList>
    </citation>
    <scope>NUCLEOTIDE SEQUENCE [LARGE SCALE GENOMIC DNA]</scope>
    <source>
        <strain evidence="4">ATCC 51415 / DSM 6626 / JCM 7361 / LMG 17667 / NBRC 15112 / Ep01</strain>
    </source>
</reference>
<name>K0J3V8_AMPXN</name>